<accession>A0A558R506</accession>
<dbReference type="RefSeq" id="WP_145150716.1">
    <property type="nucleotide sequence ID" value="NZ_VNIM01000033.1"/>
</dbReference>
<proteinExistence type="predicted"/>
<comment type="caution">
    <text evidence="2">The sequence shown here is derived from an EMBL/GenBank/DDBJ whole genome shotgun (WGS) entry which is preliminary data.</text>
</comment>
<sequence>MPASEARRIGLALHDFPAGGTERIAIRLANAWAGAGRIVTIYCGSALGPARAELAQGIAIVAADPPIPRGALSRLRLGRWLRGRLATDPPDVLVVPGNFHLPVIMAAGRLPCPVAAKLSNPLLRADHRFDKRIAGIGRRIATHRIDRLIAMSPALAAEAEALLGRACVPLAEPILSADPRTPVRPDGPPLVLCAGRMVAQKRFSLALRAFAALEDASARLVMLGDGPERAALEGEATALGIAERVEFIGHVPDITPWLARAHAFLLTSRYEGYPAVLVEAIAAGVPVVTTPCSVALPGIVAEPACGRIADEDPAALAAALSGILADGAVDEPARLALLARHEAGAAAAAWLAMLDNLVAERAV</sequence>
<keyword evidence="2" id="KW-0808">Transferase</keyword>
<name>A0A558R506_9SPHN</name>
<dbReference type="Pfam" id="PF13439">
    <property type="entry name" value="Glyco_transf_4"/>
    <property type="match status" value="1"/>
</dbReference>
<dbReference type="CDD" id="cd03811">
    <property type="entry name" value="GT4_GT28_WabH-like"/>
    <property type="match status" value="1"/>
</dbReference>
<dbReference type="PANTHER" id="PTHR12526">
    <property type="entry name" value="GLYCOSYLTRANSFERASE"/>
    <property type="match status" value="1"/>
</dbReference>
<dbReference type="OrthoDB" id="9790710at2"/>
<dbReference type="Proteomes" id="UP000318681">
    <property type="component" value="Unassembled WGS sequence"/>
</dbReference>
<dbReference type="AlphaFoldDB" id="A0A558R506"/>
<protein>
    <submittedName>
        <fullName evidence="2">Glycosyltransferase</fullName>
    </submittedName>
</protein>
<dbReference type="GO" id="GO:0016757">
    <property type="term" value="F:glycosyltransferase activity"/>
    <property type="evidence" value="ECO:0007669"/>
    <property type="project" value="UniProtKB-ARBA"/>
</dbReference>
<organism evidence="2 3">
    <name type="scientific">Alterirhizorhabdus solaris</name>
    <dbReference type="NCBI Taxonomy" id="2529389"/>
    <lineage>
        <taxon>Bacteria</taxon>
        <taxon>Pseudomonadati</taxon>
        <taxon>Pseudomonadota</taxon>
        <taxon>Alphaproteobacteria</taxon>
        <taxon>Sphingomonadales</taxon>
        <taxon>Rhizorhabdaceae</taxon>
        <taxon>Alterirhizorhabdus</taxon>
    </lineage>
</organism>
<evidence type="ECO:0000259" key="1">
    <source>
        <dbReference type="Pfam" id="PF13439"/>
    </source>
</evidence>
<evidence type="ECO:0000313" key="3">
    <source>
        <dbReference type="Proteomes" id="UP000318681"/>
    </source>
</evidence>
<dbReference type="SUPFAM" id="SSF53756">
    <property type="entry name" value="UDP-Glycosyltransferase/glycogen phosphorylase"/>
    <property type="match status" value="1"/>
</dbReference>
<dbReference type="Pfam" id="PF13692">
    <property type="entry name" value="Glyco_trans_1_4"/>
    <property type="match status" value="1"/>
</dbReference>
<evidence type="ECO:0000313" key="2">
    <source>
        <dbReference type="EMBL" id="TVV74456.1"/>
    </source>
</evidence>
<feature type="domain" description="Glycosyltransferase subfamily 4-like N-terminal" evidence="1">
    <location>
        <begin position="19"/>
        <end position="164"/>
    </location>
</feature>
<dbReference type="InterPro" id="IPR028098">
    <property type="entry name" value="Glyco_trans_4-like_N"/>
</dbReference>
<keyword evidence="3" id="KW-1185">Reference proteome</keyword>
<dbReference type="Gene3D" id="3.40.50.2000">
    <property type="entry name" value="Glycogen Phosphorylase B"/>
    <property type="match status" value="2"/>
</dbReference>
<reference evidence="2 3" key="1">
    <citation type="submission" date="2019-07" db="EMBL/GenBank/DDBJ databases">
        <title>Sphingomonas solaris sp. nov., isolated from a solar panel from Boston, Massachusetts.</title>
        <authorList>
            <person name="Tanner K."/>
            <person name="Pascual J."/>
            <person name="Mancuso C."/>
            <person name="Pereto J."/>
            <person name="Khalil A."/>
            <person name="Vilanova C."/>
        </authorList>
    </citation>
    <scope>NUCLEOTIDE SEQUENCE [LARGE SCALE GENOMIC DNA]</scope>
    <source>
        <strain evidence="2 3">R4DWN</strain>
    </source>
</reference>
<dbReference type="EMBL" id="VNIM01000033">
    <property type="protein sequence ID" value="TVV74456.1"/>
    <property type="molecule type" value="Genomic_DNA"/>
</dbReference>
<gene>
    <name evidence="2" type="ORF">FOY91_09755</name>
</gene>